<dbReference type="PROSITE" id="PS50405">
    <property type="entry name" value="GST_CTER"/>
    <property type="match status" value="1"/>
</dbReference>
<dbReference type="InterPro" id="IPR004046">
    <property type="entry name" value="GST_C"/>
</dbReference>
<accession>A0AAJ6B2N5</accession>
<dbReference type="FunFam" id="1.20.1050.10:FF:000051">
    <property type="entry name" value="Glutathione S-transferase"/>
    <property type="match status" value="1"/>
</dbReference>
<organism evidence="3 4">
    <name type="scientific">Candidatus Devosia phytovorans</name>
    <dbReference type="NCBI Taxonomy" id="3121372"/>
    <lineage>
        <taxon>Bacteria</taxon>
        <taxon>Pseudomonadati</taxon>
        <taxon>Pseudomonadota</taxon>
        <taxon>Alphaproteobacteria</taxon>
        <taxon>Hyphomicrobiales</taxon>
        <taxon>Devosiaceae</taxon>
        <taxon>Devosia</taxon>
    </lineage>
</organism>
<dbReference type="Gene3D" id="1.20.1050.10">
    <property type="match status" value="1"/>
</dbReference>
<dbReference type="EMBL" id="CP119312">
    <property type="protein sequence ID" value="WEK06831.1"/>
    <property type="molecule type" value="Genomic_DNA"/>
</dbReference>
<dbReference type="InterPro" id="IPR036282">
    <property type="entry name" value="Glutathione-S-Trfase_C_sf"/>
</dbReference>
<sequence length="235" mass="26890">MAYELYYWTGIQGRGEFIRLALEEASVAYEDVAREQGDVVIEALGEKLETPGFAPPFLRHGETVVGQVSTILFYLGDRLDLAPKDARLRLWTQQIQLTIADFVVEGHDAHHPLGAGAYYEEQKPEAVRRAKEFREQRVPKFLGWFETILERNPEGATHLVGARLSYADLSLFQVISSIDYAFPKLMARIGNDYPKLRALHDLVRSRPNIAAYLKSDRRLSNNEDDLFRHYPELDP</sequence>
<feature type="domain" description="GST N-terminal" evidence="1">
    <location>
        <begin position="1"/>
        <end position="83"/>
    </location>
</feature>
<dbReference type="InterPro" id="IPR010987">
    <property type="entry name" value="Glutathione-S-Trfase_C-like"/>
</dbReference>
<dbReference type="CDD" id="cd03192">
    <property type="entry name" value="GST_C_Sigma_like"/>
    <property type="match status" value="1"/>
</dbReference>
<dbReference type="InterPro" id="IPR050213">
    <property type="entry name" value="GST_superfamily"/>
</dbReference>
<dbReference type="GO" id="GO:0004364">
    <property type="term" value="F:glutathione transferase activity"/>
    <property type="evidence" value="ECO:0007669"/>
    <property type="project" value="TreeGrafter"/>
</dbReference>
<dbReference type="Pfam" id="PF14497">
    <property type="entry name" value="GST_C_3"/>
    <property type="match status" value="1"/>
</dbReference>
<dbReference type="PROSITE" id="PS50404">
    <property type="entry name" value="GST_NTER"/>
    <property type="match status" value="1"/>
</dbReference>
<dbReference type="PANTHER" id="PTHR11571">
    <property type="entry name" value="GLUTATHIONE S-TRANSFERASE"/>
    <property type="match status" value="1"/>
</dbReference>
<dbReference type="SUPFAM" id="SSF52833">
    <property type="entry name" value="Thioredoxin-like"/>
    <property type="match status" value="1"/>
</dbReference>
<feature type="domain" description="GST C-terminal" evidence="2">
    <location>
        <begin position="85"/>
        <end position="233"/>
    </location>
</feature>
<name>A0AAJ6B2N5_9HYPH</name>
<dbReference type="SUPFAM" id="SSF47616">
    <property type="entry name" value="GST C-terminal domain-like"/>
    <property type="match status" value="1"/>
</dbReference>
<dbReference type="CDD" id="cd03039">
    <property type="entry name" value="GST_N_Sigma_like"/>
    <property type="match status" value="1"/>
</dbReference>
<dbReference type="PANTHER" id="PTHR11571:SF263">
    <property type="entry name" value="GLUTATHIONE S-TRANSFERASE"/>
    <property type="match status" value="1"/>
</dbReference>
<evidence type="ECO:0000313" key="3">
    <source>
        <dbReference type="EMBL" id="WEK06831.1"/>
    </source>
</evidence>
<protein>
    <submittedName>
        <fullName evidence="3">Glutathione S-transferase</fullName>
    </submittedName>
</protein>
<evidence type="ECO:0000259" key="2">
    <source>
        <dbReference type="PROSITE" id="PS50405"/>
    </source>
</evidence>
<dbReference type="Gene3D" id="3.40.30.10">
    <property type="entry name" value="Glutaredoxin"/>
    <property type="match status" value="1"/>
</dbReference>
<evidence type="ECO:0000313" key="4">
    <source>
        <dbReference type="Proteomes" id="UP001217476"/>
    </source>
</evidence>
<dbReference type="InterPro" id="IPR036249">
    <property type="entry name" value="Thioredoxin-like_sf"/>
</dbReference>
<gene>
    <name evidence="3" type="ORF">P0Y65_17750</name>
</gene>
<dbReference type="AlphaFoldDB" id="A0AAJ6B2N5"/>
<proteinExistence type="predicted"/>
<dbReference type="GO" id="GO:0006749">
    <property type="term" value="P:glutathione metabolic process"/>
    <property type="evidence" value="ECO:0007669"/>
    <property type="project" value="TreeGrafter"/>
</dbReference>
<reference evidence="3" key="1">
    <citation type="submission" date="2023-03" db="EMBL/GenBank/DDBJ databases">
        <title>Andean soil-derived lignocellulolytic bacterial consortium as a source of novel taxa and putative plastic-active enzymes.</title>
        <authorList>
            <person name="Diaz-Garcia L."/>
            <person name="Chuvochina M."/>
            <person name="Feuerriegel G."/>
            <person name="Bunk B."/>
            <person name="Sproer C."/>
            <person name="Streit W.R."/>
            <person name="Rodriguez L.M."/>
            <person name="Overmann J."/>
            <person name="Jimenez D.J."/>
        </authorList>
    </citation>
    <scope>NUCLEOTIDE SEQUENCE</scope>
    <source>
        <strain evidence="3">MAG 4196</strain>
    </source>
</reference>
<dbReference type="InterPro" id="IPR004045">
    <property type="entry name" value="Glutathione_S-Trfase_N"/>
</dbReference>
<evidence type="ECO:0000259" key="1">
    <source>
        <dbReference type="PROSITE" id="PS50404"/>
    </source>
</evidence>
<dbReference type="Proteomes" id="UP001217476">
    <property type="component" value="Chromosome"/>
</dbReference>